<keyword evidence="12" id="KW-1185">Reference proteome</keyword>
<dbReference type="Proteomes" id="UP001651690">
    <property type="component" value="Unassembled WGS sequence"/>
</dbReference>
<reference evidence="11 12" key="1">
    <citation type="submission" date="2022-06" db="EMBL/GenBank/DDBJ databases">
        <title>Mycolicibacterium sp. CAU 1645 isolated from seawater.</title>
        <authorList>
            <person name="Kim W."/>
        </authorList>
    </citation>
    <scope>NUCLEOTIDE SEQUENCE [LARGE SCALE GENOMIC DNA]</scope>
    <source>
        <strain evidence="11 12">CAU 1645</strain>
    </source>
</reference>
<dbReference type="InterPro" id="IPR050099">
    <property type="entry name" value="SIS_GmhA/DiaA_subfam"/>
</dbReference>
<dbReference type="InterPro" id="IPR001347">
    <property type="entry name" value="SIS_dom"/>
</dbReference>
<keyword evidence="4 9" id="KW-0963">Cytoplasm</keyword>
<dbReference type="RefSeq" id="WP_255063090.1">
    <property type="nucleotide sequence ID" value="NZ_JANDBD010000011.1"/>
</dbReference>
<gene>
    <name evidence="9" type="primary">gmhA</name>
    <name evidence="11" type="ORF">NM203_24125</name>
</gene>
<evidence type="ECO:0000256" key="4">
    <source>
        <dbReference type="ARBA" id="ARBA00022490"/>
    </source>
</evidence>
<comment type="cofactor">
    <cofactor evidence="9">
        <name>Zn(2+)</name>
        <dbReference type="ChEBI" id="CHEBI:29105"/>
    </cofactor>
    <text evidence="9">Binds 1 zinc ion per subunit.</text>
</comment>
<organism evidence="11 12">
    <name type="scientific">Mycolicibacterium arenosum</name>
    <dbReference type="NCBI Taxonomy" id="2952157"/>
    <lineage>
        <taxon>Bacteria</taxon>
        <taxon>Bacillati</taxon>
        <taxon>Actinomycetota</taxon>
        <taxon>Actinomycetes</taxon>
        <taxon>Mycobacteriales</taxon>
        <taxon>Mycobacteriaceae</taxon>
        <taxon>Mycolicibacterium</taxon>
    </lineage>
</organism>
<comment type="caution">
    <text evidence="11">The sequence shown here is derived from an EMBL/GenBank/DDBJ whole genome shotgun (WGS) entry which is preliminary data.</text>
</comment>
<evidence type="ECO:0000256" key="5">
    <source>
        <dbReference type="ARBA" id="ARBA00022723"/>
    </source>
</evidence>
<feature type="binding site" evidence="9">
    <location>
        <position position="177"/>
    </location>
    <ligand>
        <name>Zn(2+)</name>
        <dbReference type="ChEBI" id="CHEBI:29105"/>
    </ligand>
</feature>
<evidence type="ECO:0000256" key="8">
    <source>
        <dbReference type="ARBA" id="ARBA00023277"/>
    </source>
</evidence>
<dbReference type="PROSITE" id="PS51464">
    <property type="entry name" value="SIS"/>
    <property type="match status" value="1"/>
</dbReference>
<feature type="binding site" evidence="9">
    <location>
        <begin position="58"/>
        <end position="60"/>
    </location>
    <ligand>
        <name>substrate</name>
    </ligand>
</feature>
<dbReference type="InterPro" id="IPR035461">
    <property type="entry name" value="GmhA/DiaA"/>
</dbReference>
<feature type="domain" description="SIS" evidence="10">
    <location>
        <begin position="43"/>
        <end position="201"/>
    </location>
</feature>
<keyword evidence="8 9" id="KW-0119">Carbohydrate metabolism</keyword>
<comment type="subcellular location">
    <subcellularLocation>
        <location evidence="2 9">Cytoplasm</location>
    </subcellularLocation>
</comment>
<dbReference type="CDD" id="cd05006">
    <property type="entry name" value="SIS_GmhA"/>
    <property type="match status" value="1"/>
</dbReference>
<evidence type="ECO:0000259" key="10">
    <source>
        <dbReference type="PROSITE" id="PS51464"/>
    </source>
</evidence>
<keyword evidence="5 9" id="KW-0479">Metal-binding</keyword>
<evidence type="ECO:0000313" key="12">
    <source>
        <dbReference type="Proteomes" id="UP001651690"/>
    </source>
</evidence>
<proteinExistence type="inferred from homology"/>
<feature type="binding site" evidence="9">
    <location>
        <position position="67"/>
    </location>
    <ligand>
        <name>Zn(2+)</name>
        <dbReference type="ChEBI" id="CHEBI:29105"/>
    </ligand>
</feature>
<feature type="binding site" evidence="9">
    <location>
        <position position="131"/>
    </location>
    <ligand>
        <name>substrate</name>
    </ligand>
</feature>
<evidence type="ECO:0000256" key="9">
    <source>
        <dbReference type="HAMAP-Rule" id="MF_00067"/>
    </source>
</evidence>
<accession>A0ABT1MAL2</accession>
<dbReference type="EC" id="5.3.1.28" evidence="9"/>
<evidence type="ECO:0000256" key="3">
    <source>
        <dbReference type="ARBA" id="ARBA00009894"/>
    </source>
</evidence>
<comment type="catalytic activity">
    <reaction evidence="1 9">
        <text>2 D-sedoheptulose 7-phosphate = D-glycero-alpha-D-manno-heptose 7-phosphate + D-glycero-beta-D-manno-heptose 7-phosphate</text>
        <dbReference type="Rhea" id="RHEA:27489"/>
        <dbReference type="ChEBI" id="CHEBI:57483"/>
        <dbReference type="ChEBI" id="CHEBI:60203"/>
        <dbReference type="ChEBI" id="CHEBI:60204"/>
        <dbReference type="EC" id="5.3.1.28"/>
    </reaction>
</comment>
<evidence type="ECO:0000256" key="2">
    <source>
        <dbReference type="ARBA" id="ARBA00004496"/>
    </source>
</evidence>
<feature type="binding site" evidence="9">
    <location>
        <position position="71"/>
    </location>
    <ligand>
        <name>substrate</name>
    </ligand>
</feature>
<dbReference type="InterPro" id="IPR004515">
    <property type="entry name" value="Phosphoheptose_Isoase"/>
</dbReference>
<name>A0ABT1MAL2_9MYCO</name>
<sequence>MVATVSLDVAKFISAEIDKSRAAIDALDSTANKQLLRSIADRIVDSIAAGGKIMFCGNGGSAADAQHLAAELVGRQNYNRSAAAGLALTVDTSALTAIGNDYGFDRVFSRQVEALGRYGDVLIGISTSGRSQNIVRAFEVAHDRGILTIAFTGAESRDMGCADIQLEVPATETAKIQELHITCGHIVFALVERILFPADPAP</sequence>
<keyword evidence="7 9" id="KW-0413">Isomerase</keyword>
<evidence type="ECO:0000313" key="11">
    <source>
        <dbReference type="EMBL" id="MCP9275279.1"/>
    </source>
</evidence>
<feature type="binding site" evidence="9">
    <location>
        <position position="185"/>
    </location>
    <ligand>
        <name>Zn(2+)</name>
        <dbReference type="ChEBI" id="CHEBI:29105"/>
    </ligand>
</feature>
<feature type="binding site" evidence="9">
    <location>
        <begin position="126"/>
        <end position="128"/>
    </location>
    <ligand>
        <name>substrate</name>
    </ligand>
</feature>
<evidence type="ECO:0000256" key="6">
    <source>
        <dbReference type="ARBA" id="ARBA00022833"/>
    </source>
</evidence>
<feature type="binding site" evidence="9">
    <location>
        <position position="71"/>
    </location>
    <ligand>
        <name>Zn(2+)</name>
        <dbReference type="ChEBI" id="CHEBI:29105"/>
    </ligand>
</feature>
<dbReference type="SUPFAM" id="SSF53697">
    <property type="entry name" value="SIS domain"/>
    <property type="match status" value="1"/>
</dbReference>
<comment type="similarity">
    <text evidence="3 9">Belongs to the SIS family. GmhA subfamily.</text>
</comment>
<dbReference type="PANTHER" id="PTHR30390">
    <property type="entry name" value="SEDOHEPTULOSE 7-PHOSPHATE ISOMERASE / DNAA INITIATOR-ASSOCIATING FACTOR FOR REPLICATION INITIATION"/>
    <property type="match status" value="1"/>
</dbReference>
<dbReference type="Pfam" id="PF13580">
    <property type="entry name" value="SIS_2"/>
    <property type="match status" value="1"/>
</dbReference>
<evidence type="ECO:0000256" key="1">
    <source>
        <dbReference type="ARBA" id="ARBA00000348"/>
    </source>
</evidence>
<dbReference type="InterPro" id="IPR046348">
    <property type="entry name" value="SIS_dom_sf"/>
</dbReference>
<dbReference type="Gene3D" id="3.40.50.10490">
    <property type="entry name" value="Glucose-6-phosphate isomerase like protein, domain 1"/>
    <property type="match status" value="1"/>
</dbReference>
<protein>
    <recommendedName>
        <fullName evidence="9">Phosphoheptose isomerase</fullName>
        <ecNumber evidence="9">5.3.1.28</ecNumber>
    </recommendedName>
    <alternativeName>
        <fullName evidence="9">Sedoheptulose 7-phosphate isomerase</fullName>
    </alternativeName>
</protein>
<comment type="pathway">
    <text evidence="9">Carbohydrate biosynthesis; D-glycero-D-manno-heptose 7-phosphate biosynthesis; D-glycero-alpha-D-manno-heptose 7-phosphate and D-glycero-beta-D-manno-heptose 7-phosphate from sedoheptulose 7-phosphate: step 1/1.</text>
</comment>
<evidence type="ECO:0000256" key="7">
    <source>
        <dbReference type="ARBA" id="ARBA00023235"/>
    </source>
</evidence>
<dbReference type="PANTHER" id="PTHR30390:SF6">
    <property type="entry name" value="DNAA INITIATOR-ASSOCIATING PROTEIN DIAA"/>
    <property type="match status" value="1"/>
</dbReference>
<comment type="miscellaneous">
    <text evidence="9">The reaction produces a racemic mixture of D-glycero-alpha-D-manno-heptose 7-phosphate and D-glycero-beta-D-manno-heptose 7-phosphate.</text>
</comment>
<keyword evidence="6 9" id="KW-0862">Zinc</keyword>
<comment type="function">
    <text evidence="9">Catalyzes the isomerization of sedoheptulose 7-phosphate in D-glycero-D-manno-heptose 7-phosphate.</text>
</comment>
<feature type="binding site" evidence="9">
    <location>
        <begin position="100"/>
        <end position="101"/>
    </location>
    <ligand>
        <name>substrate</name>
    </ligand>
</feature>
<dbReference type="EMBL" id="JANDBD010000011">
    <property type="protein sequence ID" value="MCP9275279.1"/>
    <property type="molecule type" value="Genomic_DNA"/>
</dbReference>
<feature type="binding site" evidence="9">
    <location>
        <position position="177"/>
    </location>
    <ligand>
        <name>substrate</name>
    </ligand>
</feature>
<dbReference type="HAMAP" id="MF_00067">
    <property type="entry name" value="GmhA"/>
    <property type="match status" value="1"/>
</dbReference>